<dbReference type="PRINTS" id="PR00455">
    <property type="entry name" value="HTHTETR"/>
</dbReference>
<dbReference type="SUPFAM" id="SSF46689">
    <property type="entry name" value="Homeodomain-like"/>
    <property type="match status" value="1"/>
</dbReference>
<dbReference type="Proteomes" id="UP000053429">
    <property type="component" value="Unassembled WGS sequence"/>
</dbReference>
<dbReference type="Gene3D" id="1.10.357.10">
    <property type="entry name" value="Tetracycline Repressor, domain 2"/>
    <property type="match status" value="1"/>
</dbReference>
<evidence type="ECO:0000313" key="6">
    <source>
        <dbReference type="EMBL" id="KUN95659.1"/>
    </source>
</evidence>
<evidence type="ECO:0000259" key="5">
    <source>
        <dbReference type="PROSITE" id="PS50977"/>
    </source>
</evidence>
<dbReference type="Pfam" id="PF00440">
    <property type="entry name" value="TetR_N"/>
    <property type="match status" value="1"/>
</dbReference>
<gene>
    <name evidence="6" type="ORF">AQJ67_34405</name>
</gene>
<dbReference type="GO" id="GO:0000976">
    <property type="term" value="F:transcription cis-regulatory region binding"/>
    <property type="evidence" value="ECO:0007669"/>
    <property type="project" value="TreeGrafter"/>
</dbReference>
<feature type="domain" description="HTH tetR-type" evidence="5">
    <location>
        <begin position="8"/>
        <end position="68"/>
    </location>
</feature>
<dbReference type="InterPro" id="IPR001647">
    <property type="entry name" value="HTH_TetR"/>
</dbReference>
<dbReference type="AlphaFoldDB" id="A0A101TNN0"/>
<evidence type="ECO:0000313" key="7">
    <source>
        <dbReference type="Proteomes" id="UP000053429"/>
    </source>
</evidence>
<name>A0A101TNN0_9ACTN</name>
<sequence length="194" mass="20939">MVTQIRARQTRARLLDAAAEEFAVHGYAATKLQAVVARTGMTKGALYGHFPSKRHLATALVAESVQQWGQISGTGPQCGVPADAILAGLIREMRAQLETNVRFRAALRLAADCELSSSGSPGLFEGIRGELVHSVRRAQEEKGLTQSYPAETVAYLLLALVYGTSHLPPWETVEGGTVDPDRAWEMLRTALNLG</sequence>
<protein>
    <recommendedName>
        <fullName evidence="5">HTH tetR-type domain-containing protein</fullName>
    </recommendedName>
</protein>
<accession>A0A101TNN0</accession>
<dbReference type="PANTHER" id="PTHR30055:SF234">
    <property type="entry name" value="HTH-TYPE TRANSCRIPTIONAL REGULATOR BETI"/>
    <property type="match status" value="1"/>
</dbReference>
<feature type="DNA-binding region" description="H-T-H motif" evidence="4">
    <location>
        <begin position="31"/>
        <end position="50"/>
    </location>
</feature>
<keyword evidence="1" id="KW-0805">Transcription regulation</keyword>
<keyword evidence="3" id="KW-0804">Transcription</keyword>
<keyword evidence="2 4" id="KW-0238">DNA-binding</keyword>
<reference evidence="6 7" key="1">
    <citation type="submission" date="2015-10" db="EMBL/GenBank/DDBJ databases">
        <title>Draft genome sequence of Streptomyces caeruleatus NRRL B-24802, type strain for the species Streptomyces caeruleatus.</title>
        <authorList>
            <person name="Ruckert C."/>
            <person name="Winkler A."/>
            <person name="Kalinowski J."/>
            <person name="Kampfer P."/>
            <person name="Glaeser S."/>
        </authorList>
    </citation>
    <scope>NUCLEOTIDE SEQUENCE [LARGE SCALE GENOMIC DNA]</scope>
    <source>
        <strain evidence="6 7">NRRL B-24802</strain>
    </source>
</reference>
<dbReference type="EMBL" id="LMWY01000046">
    <property type="protein sequence ID" value="KUN95659.1"/>
    <property type="molecule type" value="Genomic_DNA"/>
</dbReference>
<dbReference type="PROSITE" id="PS50977">
    <property type="entry name" value="HTH_TETR_2"/>
    <property type="match status" value="1"/>
</dbReference>
<evidence type="ECO:0000256" key="3">
    <source>
        <dbReference type="ARBA" id="ARBA00023163"/>
    </source>
</evidence>
<dbReference type="STRING" id="661399.AQJ67_34405"/>
<dbReference type="InterPro" id="IPR050109">
    <property type="entry name" value="HTH-type_TetR-like_transc_reg"/>
</dbReference>
<dbReference type="GO" id="GO:0003700">
    <property type="term" value="F:DNA-binding transcription factor activity"/>
    <property type="evidence" value="ECO:0007669"/>
    <property type="project" value="TreeGrafter"/>
</dbReference>
<evidence type="ECO:0000256" key="4">
    <source>
        <dbReference type="PROSITE-ProRule" id="PRU00335"/>
    </source>
</evidence>
<evidence type="ECO:0000256" key="2">
    <source>
        <dbReference type="ARBA" id="ARBA00023125"/>
    </source>
</evidence>
<proteinExistence type="predicted"/>
<dbReference type="InterPro" id="IPR009057">
    <property type="entry name" value="Homeodomain-like_sf"/>
</dbReference>
<keyword evidence="7" id="KW-1185">Reference proteome</keyword>
<dbReference type="PANTHER" id="PTHR30055">
    <property type="entry name" value="HTH-TYPE TRANSCRIPTIONAL REGULATOR RUTR"/>
    <property type="match status" value="1"/>
</dbReference>
<dbReference type="RefSeq" id="WP_062723276.1">
    <property type="nucleotide sequence ID" value="NZ_KQ948937.1"/>
</dbReference>
<evidence type="ECO:0000256" key="1">
    <source>
        <dbReference type="ARBA" id="ARBA00023015"/>
    </source>
</evidence>
<comment type="caution">
    <text evidence="6">The sequence shown here is derived from an EMBL/GenBank/DDBJ whole genome shotgun (WGS) entry which is preliminary data.</text>
</comment>
<organism evidence="6 7">
    <name type="scientific">Streptomyces caeruleatus</name>
    <dbReference type="NCBI Taxonomy" id="661399"/>
    <lineage>
        <taxon>Bacteria</taxon>
        <taxon>Bacillati</taxon>
        <taxon>Actinomycetota</taxon>
        <taxon>Actinomycetes</taxon>
        <taxon>Kitasatosporales</taxon>
        <taxon>Streptomycetaceae</taxon>
        <taxon>Streptomyces</taxon>
    </lineage>
</organism>
<dbReference type="InterPro" id="IPR036271">
    <property type="entry name" value="Tet_transcr_reg_TetR-rel_C_sf"/>
</dbReference>
<dbReference type="SUPFAM" id="SSF48498">
    <property type="entry name" value="Tetracyclin repressor-like, C-terminal domain"/>
    <property type="match status" value="1"/>
</dbReference>
<dbReference type="OrthoDB" id="3237195at2"/>